<keyword evidence="3" id="KW-1185">Reference proteome</keyword>
<sequence length="186" mass="20133">MIVFMVSILSLLLLVTASGLPSQRGDTVIADGESIHIGDLPTSSFRYRSAGYLARGGWPECPINNGIKLCYVCKLSADPSKNIDPSLSTDGNHVQGVILNSPWFEATGSVTQFNFQLWVDPALTSTSSSPFPLVQLVSKEAENGPATTISFDVRNNLAGIYAFTDPSAYVLSIPLSQYRGRRHLHT</sequence>
<evidence type="ECO:0000256" key="1">
    <source>
        <dbReference type="SAM" id="SignalP"/>
    </source>
</evidence>
<organism evidence="2 3">
    <name type="scientific">Thanatephorus cucumeris (strain AG1-IB / isolate 7/3/14)</name>
    <name type="common">Lettuce bottom rot fungus</name>
    <name type="synonym">Rhizoctonia solani</name>
    <dbReference type="NCBI Taxonomy" id="1108050"/>
    <lineage>
        <taxon>Eukaryota</taxon>
        <taxon>Fungi</taxon>
        <taxon>Dikarya</taxon>
        <taxon>Basidiomycota</taxon>
        <taxon>Agaricomycotina</taxon>
        <taxon>Agaricomycetes</taxon>
        <taxon>Cantharellales</taxon>
        <taxon>Ceratobasidiaceae</taxon>
        <taxon>Rhizoctonia</taxon>
        <taxon>Rhizoctonia solani AG-1</taxon>
    </lineage>
</organism>
<feature type="signal peptide" evidence="1">
    <location>
        <begin position="1"/>
        <end position="19"/>
    </location>
</feature>
<accession>A0A0B7F577</accession>
<dbReference type="EMBL" id="LN679111">
    <property type="protein sequence ID" value="CEL53221.1"/>
    <property type="molecule type" value="Genomic_DNA"/>
</dbReference>
<dbReference type="OrthoDB" id="2538281at2759"/>
<reference evidence="2 3" key="1">
    <citation type="submission" date="2014-11" db="EMBL/GenBank/DDBJ databases">
        <authorList>
            <person name="Wibberg Daniel"/>
        </authorList>
    </citation>
    <scope>NUCLEOTIDE SEQUENCE [LARGE SCALE GENOMIC DNA]</scope>
    <source>
        <strain evidence="2">Rhizoctonia solani AG1-IB 7/3/14</strain>
    </source>
</reference>
<proteinExistence type="predicted"/>
<name>A0A0B7F577_THACB</name>
<feature type="chain" id="PRO_5002113611" evidence="1">
    <location>
        <begin position="20"/>
        <end position="186"/>
    </location>
</feature>
<protein>
    <submittedName>
        <fullName evidence="2">Uncharacterized protein</fullName>
    </submittedName>
</protein>
<keyword evidence="1" id="KW-0732">Signal</keyword>
<gene>
    <name evidence="2" type="ORF">RSOLAG1IB_06187</name>
</gene>
<evidence type="ECO:0000313" key="3">
    <source>
        <dbReference type="Proteomes" id="UP000059188"/>
    </source>
</evidence>
<evidence type="ECO:0000313" key="2">
    <source>
        <dbReference type="EMBL" id="CEL53221.1"/>
    </source>
</evidence>
<dbReference type="Proteomes" id="UP000059188">
    <property type="component" value="Unassembled WGS sequence"/>
</dbReference>
<dbReference type="AlphaFoldDB" id="A0A0B7F577"/>